<dbReference type="PANTHER" id="PTHR30537">
    <property type="entry name" value="HTH-TYPE TRANSCRIPTIONAL REGULATOR"/>
    <property type="match status" value="1"/>
</dbReference>
<comment type="similarity">
    <text evidence="1">Belongs to the LysR transcriptional regulatory family.</text>
</comment>
<dbReference type="Gene3D" id="1.10.10.10">
    <property type="entry name" value="Winged helix-like DNA-binding domain superfamily/Winged helix DNA-binding domain"/>
    <property type="match status" value="1"/>
</dbReference>
<dbReference type="InterPro" id="IPR036390">
    <property type="entry name" value="WH_DNA-bd_sf"/>
</dbReference>
<keyword evidence="3" id="KW-0238">DNA-binding</keyword>
<protein>
    <submittedName>
        <fullName evidence="6">LysR family transcriptional regulator</fullName>
    </submittedName>
</protein>
<keyword evidence="4" id="KW-0804">Transcription</keyword>
<name>A0ABM5UWI7_9BURK</name>
<dbReference type="InterPro" id="IPR058163">
    <property type="entry name" value="LysR-type_TF_proteobact-type"/>
</dbReference>
<dbReference type="Gene3D" id="3.40.190.290">
    <property type="match status" value="1"/>
</dbReference>
<dbReference type="PANTHER" id="PTHR30537:SF31">
    <property type="entry name" value="TRANSCRIPTIONAL REGULATOR, LYSR FAMILY"/>
    <property type="match status" value="1"/>
</dbReference>
<reference evidence="7" key="1">
    <citation type="journal article" date="2015" name="Genome Announc.">
        <title>Complete Genome Sequence of Herbaspirillum hiltneri N3 (DSM 17495), Isolated from Surface-Sterilized Wheat Roots.</title>
        <authorList>
            <person name="Guizelini D."/>
            <person name="Saizaki P.M."/>
            <person name="Coimbra N.A."/>
            <person name="Weiss V.A."/>
            <person name="Faoro H."/>
            <person name="Sfeir M.Z."/>
            <person name="Baura V.A."/>
            <person name="Monteiro R.A."/>
            <person name="Chubatsu L.S."/>
            <person name="Souza E.M."/>
            <person name="Cruz L.M."/>
            <person name="Pedrosa F.O."/>
            <person name="Raittz R.T."/>
            <person name="Marchaukoski J.N."/>
            <person name="Steffens M.B."/>
        </authorList>
    </citation>
    <scope>NUCLEOTIDE SEQUENCE [LARGE SCALE GENOMIC DNA]</scope>
    <source>
        <strain evidence="7">N3</strain>
    </source>
</reference>
<evidence type="ECO:0000256" key="3">
    <source>
        <dbReference type="ARBA" id="ARBA00023125"/>
    </source>
</evidence>
<sequence>MTQDLNDLYYFAQVVDHRGFAAAGRALGIPKSKLSRRIAQLEERLGARLIQRSTRSLSVTEIGQSYYEHCKAMLVEAEAAQEAVERNRAEPQGTVRLTCPVALLHGRVGVMLADFLIEHPRVTLQVESTNRRVDVINEGVDIALRVLLPPLQDSDLVLKIFGVRHWCLAASPALLEKCRVPEVPADLHRFPSMSLAIPVEQHVWHLENADGETASIRHTPRLMTDDATALKRAAVAGAGIVYLPTMVVIDELRSGALVKVLPEWAPKSGIIHAVYSSRRFLLPSVRQLIDFLARRFDALEDY</sequence>
<accession>A0ABM5UWI7</accession>
<dbReference type="EMBL" id="CP011409">
    <property type="protein sequence ID" value="AKZ61519.1"/>
    <property type="molecule type" value="Genomic_DNA"/>
</dbReference>
<dbReference type="RefSeq" id="WP_053195023.1">
    <property type="nucleotide sequence ID" value="NZ_CP011409.1"/>
</dbReference>
<keyword evidence="7" id="KW-1185">Reference proteome</keyword>
<proteinExistence type="inferred from homology"/>
<dbReference type="Pfam" id="PF03466">
    <property type="entry name" value="LysR_substrate"/>
    <property type="match status" value="1"/>
</dbReference>
<dbReference type="Proteomes" id="UP000063429">
    <property type="component" value="Chromosome"/>
</dbReference>
<evidence type="ECO:0000256" key="4">
    <source>
        <dbReference type="ARBA" id="ARBA00023163"/>
    </source>
</evidence>
<dbReference type="PROSITE" id="PS50931">
    <property type="entry name" value="HTH_LYSR"/>
    <property type="match status" value="1"/>
</dbReference>
<evidence type="ECO:0000256" key="2">
    <source>
        <dbReference type="ARBA" id="ARBA00023015"/>
    </source>
</evidence>
<organism evidence="6 7">
    <name type="scientific">Herbaspirillum hiltneri N3</name>
    <dbReference type="NCBI Taxonomy" id="1262470"/>
    <lineage>
        <taxon>Bacteria</taxon>
        <taxon>Pseudomonadati</taxon>
        <taxon>Pseudomonadota</taxon>
        <taxon>Betaproteobacteria</taxon>
        <taxon>Burkholderiales</taxon>
        <taxon>Oxalobacteraceae</taxon>
        <taxon>Herbaspirillum</taxon>
    </lineage>
</organism>
<dbReference type="SUPFAM" id="SSF46785">
    <property type="entry name" value="Winged helix' DNA-binding domain"/>
    <property type="match status" value="1"/>
</dbReference>
<evidence type="ECO:0000313" key="7">
    <source>
        <dbReference type="Proteomes" id="UP000063429"/>
    </source>
</evidence>
<dbReference type="CDD" id="cd08473">
    <property type="entry name" value="PBP2_CrgA_like_4"/>
    <property type="match status" value="1"/>
</dbReference>
<evidence type="ECO:0000259" key="5">
    <source>
        <dbReference type="PROSITE" id="PS50931"/>
    </source>
</evidence>
<dbReference type="Pfam" id="PF00126">
    <property type="entry name" value="HTH_1"/>
    <property type="match status" value="1"/>
</dbReference>
<dbReference type="InterPro" id="IPR036388">
    <property type="entry name" value="WH-like_DNA-bd_sf"/>
</dbReference>
<keyword evidence="2" id="KW-0805">Transcription regulation</keyword>
<gene>
    <name evidence="6" type="ORF">F506_01485</name>
</gene>
<dbReference type="InterPro" id="IPR005119">
    <property type="entry name" value="LysR_subst-bd"/>
</dbReference>
<dbReference type="NCBIfam" id="NF011573">
    <property type="entry name" value="PRK14997.1"/>
    <property type="match status" value="1"/>
</dbReference>
<feature type="domain" description="HTH lysR-type" evidence="5">
    <location>
        <begin position="1"/>
        <end position="60"/>
    </location>
</feature>
<dbReference type="SUPFAM" id="SSF53850">
    <property type="entry name" value="Periplasmic binding protein-like II"/>
    <property type="match status" value="1"/>
</dbReference>
<dbReference type="InterPro" id="IPR000847">
    <property type="entry name" value="LysR_HTH_N"/>
</dbReference>
<evidence type="ECO:0000313" key="6">
    <source>
        <dbReference type="EMBL" id="AKZ61519.1"/>
    </source>
</evidence>
<evidence type="ECO:0000256" key="1">
    <source>
        <dbReference type="ARBA" id="ARBA00009437"/>
    </source>
</evidence>